<gene>
    <name evidence="9" type="ORF">BSOLF_2568</name>
</gene>
<comment type="similarity">
    <text evidence="7">Belongs to the binding-protein-dependent transport system permease family.</text>
</comment>
<name>A0A2R6Y2N5_9BACL</name>
<feature type="transmembrane region" description="Helical" evidence="7">
    <location>
        <begin position="91"/>
        <end position="112"/>
    </location>
</feature>
<feature type="transmembrane region" description="Helical" evidence="7">
    <location>
        <begin position="124"/>
        <end position="144"/>
    </location>
</feature>
<dbReference type="GO" id="GO:0055085">
    <property type="term" value="P:transmembrane transport"/>
    <property type="evidence" value="ECO:0007669"/>
    <property type="project" value="InterPro"/>
</dbReference>
<organism evidence="9 10">
    <name type="scientific">Candidatus Carbonibacillus altaicus</name>
    <dbReference type="NCBI Taxonomy" id="2163959"/>
    <lineage>
        <taxon>Bacteria</taxon>
        <taxon>Bacillati</taxon>
        <taxon>Bacillota</taxon>
        <taxon>Bacilli</taxon>
        <taxon>Bacillales</taxon>
        <taxon>Candidatus Carbonibacillus</taxon>
    </lineage>
</organism>
<dbReference type="Proteomes" id="UP000244338">
    <property type="component" value="Unassembled WGS sequence"/>
</dbReference>
<dbReference type="PROSITE" id="PS50928">
    <property type="entry name" value="ABC_TM1"/>
    <property type="match status" value="1"/>
</dbReference>
<keyword evidence="2 7" id="KW-0813">Transport</keyword>
<evidence type="ECO:0000256" key="2">
    <source>
        <dbReference type="ARBA" id="ARBA00022448"/>
    </source>
</evidence>
<evidence type="ECO:0000313" key="10">
    <source>
        <dbReference type="Proteomes" id="UP000244338"/>
    </source>
</evidence>
<evidence type="ECO:0000256" key="4">
    <source>
        <dbReference type="ARBA" id="ARBA00022692"/>
    </source>
</evidence>
<comment type="caution">
    <text evidence="9">The sequence shown here is derived from an EMBL/GenBank/DDBJ whole genome shotgun (WGS) entry which is preliminary data.</text>
</comment>
<dbReference type="SUPFAM" id="SSF161098">
    <property type="entry name" value="MetI-like"/>
    <property type="match status" value="1"/>
</dbReference>
<evidence type="ECO:0000256" key="1">
    <source>
        <dbReference type="ARBA" id="ARBA00004651"/>
    </source>
</evidence>
<evidence type="ECO:0000256" key="3">
    <source>
        <dbReference type="ARBA" id="ARBA00022475"/>
    </source>
</evidence>
<keyword evidence="4 7" id="KW-0812">Transmembrane</keyword>
<dbReference type="InterPro" id="IPR050809">
    <property type="entry name" value="UgpAE/MalFG_permease"/>
</dbReference>
<dbReference type="AlphaFoldDB" id="A0A2R6Y2N5"/>
<evidence type="ECO:0000313" key="9">
    <source>
        <dbReference type="EMBL" id="PTQ56892.1"/>
    </source>
</evidence>
<reference evidence="10" key="1">
    <citation type="journal article" date="2018" name="Sci. Rep.">
        <title>Lignite coal burning seam in the remote Altai Mountains harbors a hydrogen-driven thermophilic microbial community.</title>
        <authorList>
            <person name="Kadnikov V.V."/>
            <person name="Mardanov A.V."/>
            <person name="Ivasenko D.A."/>
            <person name="Antsiferov D.V."/>
            <person name="Beletsky A.V."/>
            <person name="Karnachuk O.V."/>
            <person name="Ravin N.V."/>
        </authorList>
    </citation>
    <scope>NUCLEOTIDE SEQUENCE [LARGE SCALE GENOMIC DNA]</scope>
</reference>
<feature type="transmembrane region" description="Helical" evidence="7">
    <location>
        <begin position="230"/>
        <end position="252"/>
    </location>
</feature>
<evidence type="ECO:0000256" key="5">
    <source>
        <dbReference type="ARBA" id="ARBA00022989"/>
    </source>
</evidence>
<evidence type="ECO:0000256" key="6">
    <source>
        <dbReference type="ARBA" id="ARBA00023136"/>
    </source>
</evidence>
<feature type="transmembrane region" description="Helical" evidence="7">
    <location>
        <begin position="272"/>
        <end position="298"/>
    </location>
</feature>
<dbReference type="Gene3D" id="1.10.3720.10">
    <property type="entry name" value="MetI-like"/>
    <property type="match status" value="1"/>
</dbReference>
<evidence type="ECO:0000256" key="7">
    <source>
        <dbReference type="RuleBase" id="RU363032"/>
    </source>
</evidence>
<feature type="domain" description="ABC transmembrane type-1" evidence="8">
    <location>
        <begin position="87"/>
        <end position="297"/>
    </location>
</feature>
<feature type="transmembrane region" description="Helical" evidence="7">
    <location>
        <begin position="173"/>
        <end position="195"/>
    </location>
</feature>
<dbReference type="PANTHER" id="PTHR43227">
    <property type="entry name" value="BLL4140 PROTEIN"/>
    <property type="match status" value="1"/>
</dbReference>
<protein>
    <submittedName>
        <fullName evidence="9">Sugar ABC transporter permease</fullName>
    </submittedName>
</protein>
<accession>A0A2R6Y2N5</accession>
<dbReference type="CDD" id="cd06261">
    <property type="entry name" value="TM_PBP2"/>
    <property type="match status" value="1"/>
</dbReference>
<sequence length="307" mass="34321">MISNSNANMRKGSSRLFRPKRILGDKSVPYLFLFPAMLGIFIFKLYPIIEALKESLFAPTFVGAGKKFIGLGNYTTLFLDPQFWNSVKVTLLMNVVINPLQVVLALLLALLLNLRLRGIGIFRSVHYVPIAVSVPIASVIWNVMLNQDQGIINSMLNALGLPQQPFLGSKDQALWSIVGIATWRGVGYWAIFLLAGLQEVPKNLYEAAAIDGANIWQRFRNVTYPLIKRPLIFVIVSDTIINFLMFAPMYLLTRGGPENSTNVLMYESYKSAFVYSDFGRASALVVILLSIVLLVIAAQFRLFKADH</sequence>
<comment type="subcellular location">
    <subcellularLocation>
        <location evidence="1 7">Cell membrane</location>
        <topology evidence="1 7">Multi-pass membrane protein</topology>
    </subcellularLocation>
</comment>
<keyword evidence="3" id="KW-1003">Cell membrane</keyword>
<evidence type="ECO:0000259" key="8">
    <source>
        <dbReference type="PROSITE" id="PS50928"/>
    </source>
</evidence>
<keyword evidence="5 7" id="KW-1133">Transmembrane helix</keyword>
<dbReference type="PANTHER" id="PTHR43227:SF11">
    <property type="entry name" value="BLL4140 PROTEIN"/>
    <property type="match status" value="1"/>
</dbReference>
<feature type="transmembrane region" description="Helical" evidence="7">
    <location>
        <begin position="28"/>
        <end position="49"/>
    </location>
</feature>
<proteinExistence type="inferred from homology"/>
<dbReference type="InterPro" id="IPR000515">
    <property type="entry name" value="MetI-like"/>
</dbReference>
<dbReference type="Pfam" id="PF00528">
    <property type="entry name" value="BPD_transp_1"/>
    <property type="match status" value="1"/>
</dbReference>
<dbReference type="InterPro" id="IPR035906">
    <property type="entry name" value="MetI-like_sf"/>
</dbReference>
<dbReference type="EMBL" id="PEBX01000017">
    <property type="protein sequence ID" value="PTQ56892.1"/>
    <property type="molecule type" value="Genomic_DNA"/>
</dbReference>
<keyword evidence="6 7" id="KW-0472">Membrane</keyword>
<dbReference type="GO" id="GO:0005886">
    <property type="term" value="C:plasma membrane"/>
    <property type="evidence" value="ECO:0007669"/>
    <property type="project" value="UniProtKB-SubCell"/>
</dbReference>